<reference evidence="3" key="1">
    <citation type="submission" date="2021-01" db="EMBL/GenBank/DDBJ databases">
        <title>Whole genome shotgun sequence of Virgisporangium aurantiacum NBRC 16421.</title>
        <authorList>
            <person name="Komaki H."/>
            <person name="Tamura T."/>
        </authorList>
    </citation>
    <scope>NUCLEOTIDE SEQUENCE</scope>
    <source>
        <strain evidence="3">NBRC 16421</strain>
    </source>
</reference>
<feature type="domain" description="XdhC Rossmann" evidence="2">
    <location>
        <begin position="163"/>
        <end position="283"/>
    </location>
</feature>
<feature type="domain" description="XdhC- CoxI" evidence="1">
    <location>
        <begin position="11"/>
        <end position="65"/>
    </location>
</feature>
<dbReference type="InterPro" id="IPR052698">
    <property type="entry name" value="MoCofactor_Util/Proc"/>
</dbReference>
<name>A0A8J3Z623_9ACTN</name>
<organism evidence="3 4">
    <name type="scientific">Virgisporangium aurantiacum</name>
    <dbReference type="NCBI Taxonomy" id="175570"/>
    <lineage>
        <taxon>Bacteria</taxon>
        <taxon>Bacillati</taxon>
        <taxon>Actinomycetota</taxon>
        <taxon>Actinomycetes</taxon>
        <taxon>Micromonosporales</taxon>
        <taxon>Micromonosporaceae</taxon>
        <taxon>Virgisporangium</taxon>
    </lineage>
</organism>
<dbReference type="Pfam" id="PF02625">
    <property type="entry name" value="XdhC_CoxI"/>
    <property type="match status" value="1"/>
</dbReference>
<dbReference type="Pfam" id="PF13478">
    <property type="entry name" value="XdhC_C"/>
    <property type="match status" value="1"/>
</dbReference>
<keyword evidence="4" id="KW-1185">Reference proteome</keyword>
<dbReference type="PANTHER" id="PTHR30388:SF4">
    <property type="entry name" value="MOLYBDENUM COFACTOR INSERTION CHAPERONE PAOD"/>
    <property type="match status" value="1"/>
</dbReference>
<dbReference type="Proteomes" id="UP000612585">
    <property type="component" value="Unassembled WGS sequence"/>
</dbReference>
<dbReference type="PANTHER" id="PTHR30388">
    <property type="entry name" value="ALDEHYDE OXIDOREDUCTASE MOLYBDENUM COFACTOR ASSEMBLY PROTEIN"/>
    <property type="match status" value="1"/>
</dbReference>
<dbReference type="Gene3D" id="3.40.50.720">
    <property type="entry name" value="NAD(P)-binding Rossmann-like Domain"/>
    <property type="match status" value="1"/>
</dbReference>
<dbReference type="InterPro" id="IPR003777">
    <property type="entry name" value="XdhC_CoxI"/>
</dbReference>
<proteinExistence type="predicted"/>
<sequence length="292" mass="29912">MYEIALSVAACLRAGTRVDVAWVVEATGLGARDLGEALAITPGGGRVGSVLGGSLNDQLADLSSQGITGRVVDLRVGDVDAQLAGLACGGDARCVLVPADMLAGDLWDRLRRREPVGIRVSLDGDRIVGTERVDAAADKTRRVSGSLVEPDTVTSVFWPVPRLLIVGGGPVAEALRAAADLLGWRIDVASDARAATGAIAALAALDKVVVVSHDVELAGAALEAALAGEVGYIGALGSRRTQQTRADWLAHRGVTDLDRVHGPAGLDIGATTPPEIAVSILAEAMKVARATS</sequence>
<evidence type="ECO:0000313" key="4">
    <source>
        <dbReference type="Proteomes" id="UP000612585"/>
    </source>
</evidence>
<evidence type="ECO:0000259" key="2">
    <source>
        <dbReference type="Pfam" id="PF13478"/>
    </source>
</evidence>
<comment type="caution">
    <text evidence="3">The sequence shown here is derived from an EMBL/GenBank/DDBJ whole genome shotgun (WGS) entry which is preliminary data.</text>
</comment>
<accession>A0A8J3Z623</accession>
<protein>
    <submittedName>
        <fullName evidence="3">Cytochrome oxidase I</fullName>
    </submittedName>
</protein>
<gene>
    <name evidence="3" type="ORF">Vau01_045340</name>
</gene>
<evidence type="ECO:0000259" key="1">
    <source>
        <dbReference type="Pfam" id="PF02625"/>
    </source>
</evidence>
<dbReference type="EMBL" id="BOPG01000027">
    <property type="protein sequence ID" value="GIJ57018.1"/>
    <property type="molecule type" value="Genomic_DNA"/>
</dbReference>
<evidence type="ECO:0000313" key="3">
    <source>
        <dbReference type="EMBL" id="GIJ57018.1"/>
    </source>
</evidence>
<dbReference type="RefSeq" id="WP_203996036.1">
    <property type="nucleotide sequence ID" value="NZ_BOPG01000027.1"/>
</dbReference>
<dbReference type="InterPro" id="IPR027051">
    <property type="entry name" value="XdhC_Rossmann_dom"/>
</dbReference>
<dbReference type="AlphaFoldDB" id="A0A8J3Z623"/>